<dbReference type="Proteomes" id="UP000186698">
    <property type="component" value="Chromosome 1S"/>
</dbReference>
<dbReference type="CTD" id="108707308"/>
<dbReference type="Pfam" id="PF17971">
    <property type="entry name" value="LIFR_D2"/>
    <property type="match status" value="1"/>
</dbReference>
<evidence type="ECO:0000259" key="12">
    <source>
        <dbReference type="PROSITE" id="PS50853"/>
    </source>
</evidence>
<dbReference type="OrthoDB" id="6382334at2759"/>
<evidence type="ECO:0000256" key="10">
    <source>
        <dbReference type="ARBA" id="ARBA00023180"/>
    </source>
</evidence>
<evidence type="ECO:0000313" key="14">
    <source>
        <dbReference type="RefSeq" id="XP_018100002.1"/>
    </source>
</evidence>
<dbReference type="FunFam" id="2.60.40.10:FF:000607">
    <property type="entry name" value="Leukemia inhibitory factor receptor"/>
    <property type="match status" value="1"/>
</dbReference>
<evidence type="ECO:0000313" key="15">
    <source>
        <dbReference type="RefSeq" id="XP_041436520.1"/>
    </source>
</evidence>
<dbReference type="GO" id="GO:0008284">
    <property type="term" value="P:positive regulation of cell population proliferation"/>
    <property type="evidence" value="ECO:0000318"/>
    <property type="project" value="GO_Central"/>
</dbReference>
<dbReference type="InterPro" id="IPR013783">
    <property type="entry name" value="Ig-like_fold"/>
</dbReference>
<dbReference type="GO" id="GO:0019221">
    <property type="term" value="P:cytokine-mediated signaling pathway"/>
    <property type="evidence" value="ECO:0000318"/>
    <property type="project" value="GO_Central"/>
</dbReference>
<keyword evidence="13" id="KW-1185">Reference proteome</keyword>
<dbReference type="KEGG" id="xla:108707308"/>
<dbReference type="InterPro" id="IPR052672">
    <property type="entry name" value="Type1_Cytokine_Rcpt_Type2"/>
</dbReference>
<evidence type="ECO:0000256" key="8">
    <source>
        <dbReference type="ARBA" id="ARBA00023157"/>
    </source>
</evidence>
<keyword evidence="7 11" id="KW-0472">Membrane</keyword>
<keyword evidence="8" id="KW-1015">Disulfide bond</keyword>
<evidence type="ECO:0000313" key="13">
    <source>
        <dbReference type="Proteomes" id="UP000186698"/>
    </source>
</evidence>
<dbReference type="PANTHER" id="PTHR48423:SF1">
    <property type="entry name" value="INTERLEUKIN-27 RECEPTOR SUBUNIT ALPHA"/>
    <property type="match status" value="1"/>
</dbReference>
<dbReference type="STRING" id="8355.A0A1L8HRQ9"/>
<keyword evidence="4" id="KW-0732">Signal</keyword>
<proteinExistence type="inferred from homology"/>
<evidence type="ECO:0000256" key="2">
    <source>
        <dbReference type="ARBA" id="ARBA00008921"/>
    </source>
</evidence>
<dbReference type="CDD" id="cd00063">
    <property type="entry name" value="FN3"/>
    <property type="match status" value="4"/>
</dbReference>
<dbReference type="OMA" id="GKMMQYN"/>
<evidence type="ECO:0000313" key="16">
    <source>
        <dbReference type="Xenbase" id="XB-GENE-17341634"/>
    </source>
</evidence>
<dbReference type="GO" id="GO:0043235">
    <property type="term" value="C:receptor complex"/>
    <property type="evidence" value="ECO:0000318"/>
    <property type="project" value="GO_Central"/>
</dbReference>
<dbReference type="InterPro" id="IPR040817">
    <property type="entry name" value="LIFR_D2"/>
</dbReference>
<dbReference type="Pfam" id="PF25552">
    <property type="entry name" value="LIFR_D4"/>
    <property type="match status" value="1"/>
</dbReference>
<dbReference type="RefSeq" id="XP_018100002.1">
    <property type="nucleotide sequence ID" value="XM_018244513.2"/>
</dbReference>
<evidence type="ECO:0000256" key="1">
    <source>
        <dbReference type="ARBA" id="ARBA00004479"/>
    </source>
</evidence>
<dbReference type="InterPro" id="IPR036116">
    <property type="entry name" value="FN3_sf"/>
</dbReference>
<dbReference type="PaxDb" id="8355-A0A1L8HRQ9"/>
<keyword evidence="6 11" id="KW-1133">Transmembrane helix</keyword>
<dbReference type="InterPro" id="IPR003529">
    <property type="entry name" value="Hematopoietin_rcpt_Gp130_CS"/>
</dbReference>
<evidence type="ECO:0000256" key="7">
    <source>
        <dbReference type="ARBA" id="ARBA00023136"/>
    </source>
</evidence>
<dbReference type="Xenbase" id="XB-GENE-17341634">
    <property type="gene designation" value="osmr.S"/>
</dbReference>
<organism evidence="14">
    <name type="scientific">Xenopus laevis</name>
    <name type="common">African clawed frog</name>
    <dbReference type="NCBI Taxonomy" id="8355"/>
    <lineage>
        <taxon>Eukaryota</taxon>
        <taxon>Metazoa</taxon>
        <taxon>Chordata</taxon>
        <taxon>Craniata</taxon>
        <taxon>Vertebrata</taxon>
        <taxon>Euteleostomi</taxon>
        <taxon>Amphibia</taxon>
        <taxon>Batrachia</taxon>
        <taxon>Anura</taxon>
        <taxon>Pipoidea</taxon>
        <taxon>Pipidae</taxon>
        <taxon>Xenopodinae</taxon>
        <taxon>Xenopus</taxon>
        <taxon>Xenopus</taxon>
    </lineage>
</organism>
<sequence length="915" mass="104931">MDWLIRYHQELKCLLIVLMLGILHCQGVKVSFAPLNLEMFNDSYQQRLSVRWSVSENAYLSGSDIIFHAQVGRDTQMNIIRNETYISKYSDAENQFTWFWDSDVPLECYTHFVRIRGAPAGDELPEWSPWSQWKAHYGKENLRAKPYIFPHEKIVQEGTSVNFCCIPGKNQKVAKFFWKTWYDAPANSNGTFDFTVHNVSSTKAGGANVICTTTNGIHITMRGTVLFVTKPPDEPTNMSCETQDLKTLICSWNPGKKSNLDEDLAPNYKLHEWFSKKTKLCSRSECTWPIQKNQNIYNFTLVAKNQLGMKSVSILVDATQRVHPLAPTGLELQYINATNAKFRWTLKADYTGLLLLCQTELQMNNHHVEWRNITVMGKAPTSFYTIALDRLQPYTNYTMTLRCMAATHLSTWSDWSEQLELRTHEDVPTAQLDIWREVKSSENGRTVTLYWRPFSEIYATGYIVFYNVTWRRLYDQTKYQSRVVHPPQNTTQLSIDRQAYVIHITAQNGAGISPPSEIRIPNDDEIRDNGQIKEGRVNGKDGGIYVSWKPHPANYHGYVVEWCNFPKSQHCDLQWKKFNSSVASDVIKSGAFNPGVRYTFRIFGSNEEGEHFLEKKSGYIQELACSMRMRITIDGIQADMLHLTWDPYQRYTCQEGFITHYRIYLKSPEGNCQMKGSTELPLTDGKSVCMISINDTEKKSFSINPLKPNTKYEIAMAASTGGGESPLEFTKVTTQPDTAAVIIAIALPVIIVSIMLLQLLLLGYWKRQWVKNMCYPDIPDPNKSNVLSFPTLKEHEEKVMVPRNCVVQKIEIVNQQKVEEVEEVQLSQAQSKEIEKLSCRSEENDCANVSSSLDDMNSAGLLYQTFDDPINRTQPSIYLEFFNRNYCGTPEDAFEILTSQGYQPQREIQPTVMPK</sequence>
<dbReference type="GO" id="GO:0038165">
    <property type="term" value="P:oncostatin-M-mediated signaling pathway"/>
    <property type="evidence" value="ECO:0007669"/>
    <property type="project" value="GOC"/>
</dbReference>
<dbReference type="PROSITE" id="PS01353">
    <property type="entry name" value="HEMATOPO_REC_L_F2"/>
    <property type="match status" value="1"/>
</dbReference>
<gene>
    <name evidence="14 15 16" type="primary">osmr.S</name>
</gene>
<feature type="domain" description="Fibronectin type-III" evidence="12">
    <location>
        <begin position="326"/>
        <end position="426"/>
    </location>
</feature>
<dbReference type="Bgee" id="108707308">
    <property type="expression patterns" value="Expressed in lung and 13 other cell types or tissues"/>
</dbReference>
<feature type="transmembrane region" description="Helical" evidence="11">
    <location>
        <begin position="739"/>
        <end position="765"/>
    </location>
</feature>
<evidence type="ECO:0000256" key="3">
    <source>
        <dbReference type="ARBA" id="ARBA00022692"/>
    </source>
</evidence>
<dbReference type="GeneID" id="108707308"/>
<reference evidence="14" key="1">
    <citation type="submission" date="2022-04" db="UniProtKB">
        <authorList>
            <consortium name="RefSeq"/>
        </authorList>
    </citation>
    <scope>IDENTIFICATION</scope>
    <source>
        <strain evidence="14 15">J_2021</strain>
        <tissue evidence="14 15">Erythrocytes</tissue>
    </source>
</reference>
<feature type="domain" description="Fibronectin type-III" evidence="12">
    <location>
        <begin position="430"/>
        <end position="526"/>
    </location>
</feature>
<dbReference type="Pfam" id="PF21177">
    <property type="entry name" value="LIF-R_Ig-like"/>
    <property type="match status" value="1"/>
</dbReference>
<protein>
    <submittedName>
        <fullName evidence="14 15">Oncostatin-M-specific receptor subunit beta isoform X1</fullName>
    </submittedName>
</protein>
<keyword evidence="3 11" id="KW-0812">Transmembrane</keyword>
<evidence type="ECO:0000256" key="5">
    <source>
        <dbReference type="ARBA" id="ARBA00022737"/>
    </source>
</evidence>
<dbReference type="SUPFAM" id="SSF49265">
    <property type="entry name" value="Fibronectin type III"/>
    <property type="match status" value="3"/>
</dbReference>
<evidence type="ECO:0000256" key="6">
    <source>
        <dbReference type="ARBA" id="ARBA00022989"/>
    </source>
</evidence>
<accession>A0A1L8HRQ9</accession>
<keyword evidence="9 14" id="KW-0675">Receptor</keyword>
<dbReference type="InterPro" id="IPR003961">
    <property type="entry name" value="FN3_dom"/>
</dbReference>
<dbReference type="Gene3D" id="2.60.40.10">
    <property type="entry name" value="Immunoglobulins"/>
    <property type="match status" value="7"/>
</dbReference>
<dbReference type="FunFam" id="2.60.40.10:FF:000657">
    <property type="entry name" value="Leukemia inhibitory factor receptor"/>
    <property type="match status" value="1"/>
</dbReference>
<dbReference type="FunFam" id="2.60.40.10:FF:000738">
    <property type="entry name" value="Leukemia inhibitory factor receptor"/>
    <property type="match status" value="1"/>
</dbReference>
<dbReference type="PROSITE" id="PS50853">
    <property type="entry name" value="FN3"/>
    <property type="match status" value="3"/>
</dbReference>
<dbReference type="GO" id="GO:0004896">
    <property type="term" value="F:cytokine receptor activity"/>
    <property type="evidence" value="ECO:0000318"/>
    <property type="project" value="GO_Central"/>
</dbReference>
<dbReference type="RefSeq" id="XP_041436520.1">
    <property type="nucleotide sequence ID" value="XM_041580586.1"/>
</dbReference>
<dbReference type="PANTHER" id="PTHR48423">
    <property type="entry name" value="INTERLEUKIN-27 RECEPTOR SUBUNIT ALPHA"/>
    <property type="match status" value="1"/>
</dbReference>
<dbReference type="AlphaFoldDB" id="A0A1L8HRQ9"/>
<dbReference type="GO" id="GO:0019955">
    <property type="term" value="F:cytokine binding"/>
    <property type="evidence" value="ECO:0000318"/>
    <property type="project" value="GO_Central"/>
</dbReference>
<evidence type="ECO:0000256" key="4">
    <source>
        <dbReference type="ARBA" id="ARBA00022729"/>
    </source>
</evidence>
<name>A0A1L8HRQ9_XENLA</name>
<dbReference type="FunFam" id="2.60.40.10:FF:001289">
    <property type="entry name" value="Oncostatin-M-specific receptor subunit beta"/>
    <property type="match status" value="1"/>
</dbReference>
<dbReference type="SMART" id="SM00060">
    <property type="entry name" value="FN3"/>
    <property type="match status" value="5"/>
</dbReference>
<dbReference type="FunFam" id="2.60.40.10:FF:001286">
    <property type="entry name" value="Oncostatin-M-specific receptor subunit beta"/>
    <property type="match status" value="1"/>
</dbReference>
<dbReference type="Pfam" id="PF00041">
    <property type="entry name" value="fn3"/>
    <property type="match status" value="1"/>
</dbReference>
<dbReference type="GO" id="GO:0005127">
    <property type="term" value="F:ciliary neurotrophic factor receptor binding"/>
    <property type="evidence" value="ECO:0000318"/>
    <property type="project" value="GO_Central"/>
</dbReference>
<dbReference type="FunFam" id="2.60.40.10:FF:000578">
    <property type="entry name" value="Leukemia inhibitory factor receptor"/>
    <property type="match status" value="1"/>
</dbReference>
<dbReference type="InterPro" id="IPR048497">
    <property type="entry name" value="LIF-R-like_Ig-like"/>
</dbReference>
<dbReference type="GO" id="GO:0009897">
    <property type="term" value="C:external side of plasma membrane"/>
    <property type="evidence" value="ECO:0000318"/>
    <property type="project" value="GO_Central"/>
</dbReference>
<comment type="subcellular location">
    <subcellularLocation>
        <location evidence="1">Membrane</location>
        <topology evidence="1">Single-pass type I membrane protein</topology>
    </subcellularLocation>
</comment>
<feature type="domain" description="Fibronectin type-III" evidence="12">
    <location>
        <begin position="627"/>
        <end position="737"/>
    </location>
</feature>
<evidence type="ECO:0000256" key="11">
    <source>
        <dbReference type="SAM" id="Phobius"/>
    </source>
</evidence>
<keyword evidence="10" id="KW-0325">Glycoprotein</keyword>
<dbReference type="AGR" id="Xenbase:XB-GENE-17341634"/>
<comment type="similarity">
    <text evidence="2">Belongs to the type I cytokine receptor family. Type 2 subfamily.</text>
</comment>
<evidence type="ECO:0000256" key="9">
    <source>
        <dbReference type="ARBA" id="ARBA00023170"/>
    </source>
</evidence>
<keyword evidence="5" id="KW-0677">Repeat</keyword>